<dbReference type="InterPro" id="IPR012495">
    <property type="entry name" value="TadE-like_dom"/>
</dbReference>
<dbReference type="EMBL" id="CP051685">
    <property type="protein sequence ID" value="QJD99826.1"/>
    <property type="molecule type" value="Genomic_DNA"/>
</dbReference>
<sequence>MKKIRLKIKIRQAGVAAVEFSIVVAIFLMIVFATLELARVQYLLNTLMEVTRRAAAMAADANFKDPAVLQTIQADAVFRSSAGALALGTPVTSANVTIDYLSISKTTLDFQHITSLPSCPARNRWICMNDQNADNCIRFVRARICASMDNTGNCQPVSYQKIFPFLDFSNWKIPIAETIVPAGSLGHIVGSMPCP</sequence>
<evidence type="ECO:0000259" key="2">
    <source>
        <dbReference type="Pfam" id="PF07811"/>
    </source>
</evidence>
<reference evidence="3 4" key="1">
    <citation type="submission" date="2020-04" db="EMBL/GenBank/DDBJ databases">
        <title>Genome sequencing of novel species.</title>
        <authorList>
            <person name="Heo J."/>
            <person name="Kim S.-J."/>
            <person name="Kim J.-S."/>
            <person name="Hong S.-B."/>
            <person name="Kwon S.-W."/>
        </authorList>
    </citation>
    <scope>NUCLEOTIDE SEQUENCE [LARGE SCALE GENOMIC DNA]</scope>
    <source>
        <strain evidence="3 4">GN2-R2</strain>
    </source>
</reference>
<organism evidence="3 4">
    <name type="scientific">Massilia forsythiae</name>
    <dbReference type="NCBI Taxonomy" id="2728020"/>
    <lineage>
        <taxon>Bacteria</taxon>
        <taxon>Pseudomonadati</taxon>
        <taxon>Pseudomonadota</taxon>
        <taxon>Betaproteobacteria</taxon>
        <taxon>Burkholderiales</taxon>
        <taxon>Oxalobacteraceae</taxon>
        <taxon>Telluria group</taxon>
        <taxon>Massilia</taxon>
    </lineage>
</organism>
<proteinExistence type="predicted"/>
<dbReference type="AlphaFoldDB" id="A0A7Z2VVT4"/>
<feature type="domain" description="TadE-like" evidence="2">
    <location>
        <begin position="14"/>
        <end position="55"/>
    </location>
</feature>
<protein>
    <submittedName>
        <fullName evidence="3">Pilus assembly protein</fullName>
    </submittedName>
</protein>
<keyword evidence="1" id="KW-0472">Membrane</keyword>
<keyword evidence="1" id="KW-0812">Transmembrane</keyword>
<dbReference type="KEGG" id="mfy:HH212_07145"/>
<dbReference type="RefSeq" id="WP_169434775.1">
    <property type="nucleotide sequence ID" value="NZ_CP051685.1"/>
</dbReference>
<dbReference type="Pfam" id="PF07811">
    <property type="entry name" value="TadE"/>
    <property type="match status" value="1"/>
</dbReference>
<keyword evidence="4" id="KW-1185">Reference proteome</keyword>
<dbReference type="Proteomes" id="UP000502415">
    <property type="component" value="Chromosome"/>
</dbReference>
<gene>
    <name evidence="3" type="ORF">HH212_07145</name>
</gene>
<evidence type="ECO:0000256" key="1">
    <source>
        <dbReference type="SAM" id="Phobius"/>
    </source>
</evidence>
<feature type="transmembrane region" description="Helical" evidence="1">
    <location>
        <begin position="12"/>
        <end position="35"/>
    </location>
</feature>
<keyword evidence="1" id="KW-1133">Transmembrane helix</keyword>
<evidence type="ECO:0000313" key="3">
    <source>
        <dbReference type="EMBL" id="QJD99826.1"/>
    </source>
</evidence>
<accession>A0A7Z2VVT4</accession>
<name>A0A7Z2VVT4_9BURK</name>
<evidence type="ECO:0000313" key="4">
    <source>
        <dbReference type="Proteomes" id="UP000502415"/>
    </source>
</evidence>